<dbReference type="STRING" id="445709.ABW99_07525"/>
<accession>A0A0G3ETS9</accession>
<sequence>MAGLVASLFLGKAIGAPAPLPWSIAFYYGDSPPLGQLARFDLAVVEPDSGFDPTAFAAMPTQWFAYVSVGEVDPSRSYYAQIPKRWLIGRNGEWHASVVDQAAPGWPAFFVAHVIDPLWKQGYRGFFLDTLDSYQLVAKTDAQRERERAGLVAVIEAIHRRYPSAKLILNRGFELLPEVHDAVFAVAFESLYQGWSEAAGRYVDVPQEDRQWLLGQADMVRQRYGLPVIAIDYCAPADTGCASRTVTRIRAQGIVPYVGDGHLQTVNPASAN</sequence>
<feature type="domain" description="Glycoside-hydrolase family GH114 TIM-barrel" evidence="1">
    <location>
        <begin position="56"/>
        <end position="263"/>
    </location>
</feature>
<dbReference type="EMBL" id="CP011568">
    <property type="protein sequence ID" value="AKJ70443.1"/>
    <property type="molecule type" value="Genomic_DNA"/>
</dbReference>
<dbReference type="PANTHER" id="PTHR35882:SF2">
    <property type="entry name" value="PELA"/>
    <property type="match status" value="1"/>
</dbReference>
<dbReference type="SUPFAM" id="SSF51445">
    <property type="entry name" value="(Trans)glycosidases"/>
    <property type="match status" value="1"/>
</dbReference>
<protein>
    <recommendedName>
        <fullName evidence="1">Glycoside-hydrolase family GH114 TIM-barrel domain-containing protein</fullName>
    </recommendedName>
</protein>
<dbReference type="KEGG" id="ptx:ABW99_07525"/>
<organism evidence="2 3">
    <name type="scientific">Pandoraea thiooxydans</name>
    <dbReference type="NCBI Taxonomy" id="445709"/>
    <lineage>
        <taxon>Bacteria</taxon>
        <taxon>Pseudomonadati</taxon>
        <taxon>Pseudomonadota</taxon>
        <taxon>Betaproteobacteria</taxon>
        <taxon>Burkholderiales</taxon>
        <taxon>Burkholderiaceae</taxon>
        <taxon>Pandoraea</taxon>
    </lineage>
</organism>
<dbReference type="AlphaFoldDB" id="A0A0G3ETS9"/>
<evidence type="ECO:0000313" key="3">
    <source>
        <dbReference type="Proteomes" id="UP000036700"/>
    </source>
</evidence>
<dbReference type="Proteomes" id="UP000036700">
    <property type="component" value="Chromosome"/>
</dbReference>
<dbReference type="Pfam" id="PF03537">
    <property type="entry name" value="Glyco_hydro_114"/>
    <property type="match status" value="1"/>
</dbReference>
<dbReference type="PANTHER" id="PTHR35882">
    <property type="entry name" value="PELA"/>
    <property type="match status" value="1"/>
</dbReference>
<dbReference type="InterPro" id="IPR004352">
    <property type="entry name" value="GH114_TIM-barrel"/>
</dbReference>
<dbReference type="PATRIC" id="fig|445709.3.peg.1606"/>
<dbReference type="InterPro" id="IPR013785">
    <property type="entry name" value="Aldolase_TIM"/>
</dbReference>
<proteinExistence type="predicted"/>
<name>A0A0G3ETS9_9BURK</name>
<evidence type="ECO:0000259" key="1">
    <source>
        <dbReference type="Pfam" id="PF03537"/>
    </source>
</evidence>
<keyword evidence="3" id="KW-1185">Reference proteome</keyword>
<gene>
    <name evidence="2" type="ORF">ABW99_07525</name>
</gene>
<dbReference type="Gene3D" id="3.20.20.70">
    <property type="entry name" value="Aldolase class I"/>
    <property type="match status" value="1"/>
</dbReference>
<dbReference type="InterPro" id="IPR017853">
    <property type="entry name" value="GH"/>
</dbReference>
<evidence type="ECO:0000313" key="2">
    <source>
        <dbReference type="EMBL" id="AKJ70443.1"/>
    </source>
</evidence>
<reference evidence="3" key="1">
    <citation type="submission" date="2015-06" db="EMBL/GenBank/DDBJ databases">
        <authorList>
            <person name="Lim Y.L."/>
            <person name="Ee R."/>
            <person name="Yong D."/>
            <person name="How K.Y."/>
            <person name="Yin W.F."/>
            <person name="Chan K.G."/>
        </authorList>
    </citation>
    <scope>NUCLEOTIDE SEQUENCE [LARGE SCALE GENOMIC DNA]</scope>
    <source>
        <strain evidence="3">DSM 25325</strain>
    </source>
</reference>